<protein>
    <submittedName>
        <fullName evidence="1">Uncharacterized protein</fullName>
    </submittedName>
</protein>
<sequence length="111" mass="12587">MGQRDADALYVTVHDRKKTDYYNPEQYADLRPESYNWKCGEKDGWQPASTKHLVILCELRIPDGVSSEEVYHVIEKRGNEMVLNGSYYGQQYGGGIPDVACQGGASWNLRV</sequence>
<accession>A0ABY0GT37</accession>
<gene>
    <name evidence="1" type="ORF">DL762_009528</name>
</gene>
<dbReference type="EMBL" id="QJNS01000510">
    <property type="protein sequence ID" value="RYO77024.1"/>
    <property type="molecule type" value="Genomic_DNA"/>
</dbReference>
<comment type="caution">
    <text evidence="1">The sequence shown here is derived from an EMBL/GenBank/DDBJ whole genome shotgun (WGS) entry which is preliminary data.</text>
</comment>
<reference evidence="1 2" key="1">
    <citation type="submission" date="2018-06" db="EMBL/GenBank/DDBJ databases">
        <title>Complete Genomes of Monosporascus.</title>
        <authorList>
            <person name="Robinson A.J."/>
            <person name="Natvig D.O."/>
        </authorList>
    </citation>
    <scope>NUCLEOTIDE SEQUENCE [LARGE SCALE GENOMIC DNA]</scope>
    <source>
        <strain evidence="1 2">CBS 609.92</strain>
    </source>
</reference>
<evidence type="ECO:0000313" key="1">
    <source>
        <dbReference type="EMBL" id="RYO77024.1"/>
    </source>
</evidence>
<keyword evidence="2" id="KW-1185">Reference proteome</keyword>
<organism evidence="1 2">
    <name type="scientific">Monosporascus cannonballus</name>
    <dbReference type="NCBI Taxonomy" id="155416"/>
    <lineage>
        <taxon>Eukaryota</taxon>
        <taxon>Fungi</taxon>
        <taxon>Dikarya</taxon>
        <taxon>Ascomycota</taxon>
        <taxon>Pezizomycotina</taxon>
        <taxon>Sordariomycetes</taxon>
        <taxon>Xylariomycetidae</taxon>
        <taxon>Xylariales</taxon>
        <taxon>Xylariales incertae sedis</taxon>
        <taxon>Monosporascus</taxon>
    </lineage>
</organism>
<name>A0ABY0GT37_9PEZI</name>
<proteinExistence type="predicted"/>
<dbReference type="Proteomes" id="UP000294003">
    <property type="component" value="Unassembled WGS sequence"/>
</dbReference>
<evidence type="ECO:0000313" key="2">
    <source>
        <dbReference type="Proteomes" id="UP000294003"/>
    </source>
</evidence>